<protein>
    <submittedName>
        <fullName evidence="3">DUF541 domain-containing protein</fullName>
    </submittedName>
</protein>
<sequence>MIRTILLATALSLPAASLSAPALAQAESAVQPATLSLSATGEVRIAPDLAVVSAGAVTRGDSAAEALQANSRLMNQVFGALDRAGIAERDRQTSNLSVNPVYANDDNRSMSPRGQREGPRIVGYEARNTVTAIVRDLDDLGETIDALVENGANQLQGVEFSTEDPSEARNEARRRAIAELNALKDLYAEAAGFEVIALHSMSESGGMRPQPMMMRAESYAMDAATPVASGELTVSVTVSATWRIED</sequence>
<evidence type="ECO:0000256" key="1">
    <source>
        <dbReference type="SAM" id="MobiDB-lite"/>
    </source>
</evidence>
<keyword evidence="2" id="KW-0732">Signal</keyword>
<dbReference type="Gene3D" id="3.30.70.2970">
    <property type="entry name" value="Protein of unknown function (DUF541), domain 2"/>
    <property type="match status" value="1"/>
</dbReference>
<evidence type="ECO:0000256" key="2">
    <source>
        <dbReference type="SAM" id="SignalP"/>
    </source>
</evidence>
<feature type="region of interest" description="Disordered" evidence="1">
    <location>
        <begin position="98"/>
        <end position="118"/>
    </location>
</feature>
<dbReference type="Proteomes" id="UP000308054">
    <property type="component" value="Unassembled WGS sequence"/>
</dbReference>
<dbReference type="InterPro" id="IPR007497">
    <property type="entry name" value="SIMPL/DUF541"/>
</dbReference>
<evidence type="ECO:0000313" key="4">
    <source>
        <dbReference type="Proteomes" id="UP000308054"/>
    </source>
</evidence>
<organism evidence="3 4">
    <name type="scientific">Marinicauda algicola</name>
    <dbReference type="NCBI Taxonomy" id="2029849"/>
    <lineage>
        <taxon>Bacteria</taxon>
        <taxon>Pseudomonadati</taxon>
        <taxon>Pseudomonadota</taxon>
        <taxon>Alphaproteobacteria</taxon>
        <taxon>Maricaulales</taxon>
        <taxon>Maricaulaceae</taxon>
        <taxon>Marinicauda</taxon>
    </lineage>
</organism>
<dbReference type="Gene3D" id="3.30.110.170">
    <property type="entry name" value="Protein of unknown function (DUF541), domain 1"/>
    <property type="match status" value="1"/>
</dbReference>
<comment type="caution">
    <text evidence="3">The sequence shown here is derived from an EMBL/GenBank/DDBJ whole genome shotgun (WGS) entry which is preliminary data.</text>
</comment>
<name>A0A4S2H2J8_9PROT</name>
<gene>
    <name evidence="3" type="ORF">E5163_01355</name>
</gene>
<feature type="signal peptide" evidence="2">
    <location>
        <begin position="1"/>
        <end position="24"/>
    </location>
</feature>
<dbReference type="PANTHER" id="PTHR34387">
    <property type="entry name" value="SLR1258 PROTEIN"/>
    <property type="match status" value="1"/>
</dbReference>
<feature type="chain" id="PRO_5020546403" evidence="2">
    <location>
        <begin position="25"/>
        <end position="246"/>
    </location>
</feature>
<dbReference type="Pfam" id="PF04402">
    <property type="entry name" value="SIMPL"/>
    <property type="match status" value="1"/>
</dbReference>
<accession>A0A4S2H2J8</accession>
<dbReference type="RefSeq" id="WP_135994312.1">
    <property type="nucleotide sequence ID" value="NZ_CP071057.1"/>
</dbReference>
<dbReference type="EMBL" id="SRXW01000001">
    <property type="protein sequence ID" value="TGY89815.1"/>
    <property type="molecule type" value="Genomic_DNA"/>
</dbReference>
<keyword evidence="4" id="KW-1185">Reference proteome</keyword>
<dbReference type="InterPro" id="IPR052022">
    <property type="entry name" value="26kDa_periplasmic_antigen"/>
</dbReference>
<dbReference type="AlphaFoldDB" id="A0A4S2H2J8"/>
<dbReference type="GO" id="GO:0006974">
    <property type="term" value="P:DNA damage response"/>
    <property type="evidence" value="ECO:0007669"/>
    <property type="project" value="TreeGrafter"/>
</dbReference>
<proteinExistence type="predicted"/>
<evidence type="ECO:0000313" key="3">
    <source>
        <dbReference type="EMBL" id="TGY89815.1"/>
    </source>
</evidence>
<reference evidence="3 4" key="1">
    <citation type="journal article" date="2017" name="Int. J. Syst. Evol. Microbiol.">
        <title>Marinicauda algicola sp. nov., isolated from a marine red alga Rhodosorus marinus.</title>
        <authorList>
            <person name="Jeong S.E."/>
            <person name="Jeon S.H."/>
            <person name="Chun B.H."/>
            <person name="Kim D.W."/>
            <person name="Jeon C.O."/>
        </authorList>
    </citation>
    <scope>NUCLEOTIDE SEQUENCE [LARGE SCALE GENOMIC DNA]</scope>
    <source>
        <strain evidence="3 4">JCM 31718</strain>
    </source>
</reference>
<dbReference type="OrthoDB" id="9813144at2"/>
<dbReference type="PANTHER" id="PTHR34387:SF1">
    <property type="entry name" value="PERIPLASMIC IMMUNOGENIC PROTEIN"/>
    <property type="match status" value="1"/>
</dbReference>